<dbReference type="SUPFAM" id="SSF53167">
    <property type="entry name" value="Purine and uridine phosphorylases"/>
    <property type="match status" value="1"/>
</dbReference>
<feature type="compositionally biased region" description="Low complexity" evidence="1">
    <location>
        <begin position="16"/>
        <end position="25"/>
    </location>
</feature>
<sequence>MSNTQSPSESPVVAGSSSTSNNNTNRKLPEIDYTKLPAGKELKTKDLPAFKDWRPWDTDKLPVDILLLTVVDCEFLACAHYLKPGFYTSYHEKLGPVYFGEIGEEGQDSLKIALYKSPDKGPIEAAIVVKNTVEVLKPKAAIWVGFCGGLKEDKLKSGDVVISSKLRTYSAEKVTGEGTVDRNIAVPSFKNLLNLVKCADEGWKPPLKDEAELEVKVVKNGVMLSGPKVVDNKKLRAELTERFPDADAIEMEGEGLYAAAHELKMEWVVIKGVSDFADGTKSSSDHWRSFASFMAASVTAHILNNPNTFKNWPHYGGKYKQ</sequence>
<name>A0ABN8PM60_9CNID</name>
<dbReference type="PANTHER" id="PTHR46832:SF1">
    <property type="entry name" value="5'-METHYLTHIOADENOSINE_S-ADENOSYLHOMOCYSTEINE NUCLEOSIDASE"/>
    <property type="match status" value="1"/>
</dbReference>
<reference evidence="3 4" key="1">
    <citation type="submission" date="2022-05" db="EMBL/GenBank/DDBJ databases">
        <authorList>
            <consortium name="Genoscope - CEA"/>
            <person name="William W."/>
        </authorList>
    </citation>
    <scope>NUCLEOTIDE SEQUENCE [LARGE SCALE GENOMIC DNA]</scope>
</reference>
<dbReference type="InterPro" id="IPR000845">
    <property type="entry name" value="Nucleoside_phosphorylase_d"/>
</dbReference>
<protein>
    <recommendedName>
        <fullName evidence="2">Nucleoside phosphorylase domain-containing protein</fullName>
    </recommendedName>
</protein>
<evidence type="ECO:0000313" key="4">
    <source>
        <dbReference type="Proteomes" id="UP001159405"/>
    </source>
</evidence>
<comment type="caution">
    <text evidence="3">The sequence shown here is derived from an EMBL/GenBank/DDBJ whole genome shotgun (WGS) entry which is preliminary data.</text>
</comment>
<evidence type="ECO:0000259" key="2">
    <source>
        <dbReference type="Pfam" id="PF01048"/>
    </source>
</evidence>
<gene>
    <name evidence="3" type="ORF">PLOB_00043992</name>
</gene>
<organism evidence="3 4">
    <name type="scientific">Porites lobata</name>
    <dbReference type="NCBI Taxonomy" id="104759"/>
    <lineage>
        <taxon>Eukaryota</taxon>
        <taxon>Metazoa</taxon>
        <taxon>Cnidaria</taxon>
        <taxon>Anthozoa</taxon>
        <taxon>Hexacorallia</taxon>
        <taxon>Scleractinia</taxon>
        <taxon>Fungiina</taxon>
        <taxon>Poritidae</taxon>
        <taxon>Porites</taxon>
    </lineage>
</organism>
<accession>A0ABN8PM60</accession>
<proteinExistence type="predicted"/>
<evidence type="ECO:0000313" key="3">
    <source>
        <dbReference type="EMBL" id="CAH3144482.1"/>
    </source>
</evidence>
<dbReference type="InterPro" id="IPR035994">
    <property type="entry name" value="Nucleoside_phosphorylase_sf"/>
</dbReference>
<dbReference type="PANTHER" id="PTHR46832">
    <property type="entry name" value="5'-METHYLTHIOADENOSINE/S-ADENOSYLHOMOCYSTEINE NUCLEOSIDASE"/>
    <property type="match status" value="1"/>
</dbReference>
<dbReference type="Proteomes" id="UP001159405">
    <property type="component" value="Unassembled WGS sequence"/>
</dbReference>
<keyword evidence="4" id="KW-1185">Reference proteome</keyword>
<dbReference type="Pfam" id="PF01048">
    <property type="entry name" value="PNP_UDP_1"/>
    <property type="match status" value="1"/>
</dbReference>
<dbReference type="Gene3D" id="3.40.50.1580">
    <property type="entry name" value="Nucleoside phosphorylase domain"/>
    <property type="match status" value="1"/>
</dbReference>
<dbReference type="EMBL" id="CALNXK010000073">
    <property type="protein sequence ID" value="CAH3144482.1"/>
    <property type="molecule type" value="Genomic_DNA"/>
</dbReference>
<feature type="region of interest" description="Disordered" evidence="1">
    <location>
        <begin position="1"/>
        <end position="31"/>
    </location>
</feature>
<evidence type="ECO:0000256" key="1">
    <source>
        <dbReference type="SAM" id="MobiDB-lite"/>
    </source>
</evidence>
<feature type="domain" description="Nucleoside phosphorylase" evidence="2">
    <location>
        <begin position="94"/>
        <end position="295"/>
    </location>
</feature>